<organism evidence="1 2">
    <name type="scientific">Naganishia cerealis</name>
    <dbReference type="NCBI Taxonomy" id="610337"/>
    <lineage>
        <taxon>Eukaryota</taxon>
        <taxon>Fungi</taxon>
        <taxon>Dikarya</taxon>
        <taxon>Basidiomycota</taxon>
        <taxon>Agaricomycotina</taxon>
        <taxon>Tremellomycetes</taxon>
        <taxon>Filobasidiales</taxon>
        <taxon>Filobasidiaceae</taxon>
        <taxon>Naganishia</taxon>
    </lineage>
</organism>
<dbReference type="EMBL" id="JASBWR010000023">
    <property type="protein sequence ID" value="KAJ9107949.1"/>
    <property type="molecule type" value="Genomic_DNA"/>
</dbReference>
<protein>
    <submittedName>
        <fullName evidence="1">Uncharacterized protein</fullName>
    </submittedName>
</protein>
<comment type="caution">
    <text evidence="1">The sequence shown here is derived from an EMBL/GenBank/DDBJ whole genome shotgun (WGS) entry which is preliminary data.</text>
</comment>
<evidence type="ECO:0000313" key="1">
    <source>
        <dbReference type="EMBL" id="KAJ9107949.1"/>
    </source>
</evidence>
<name>A0ACC2W859_9TREE</name>
<gene>
    <name evidence="1" type="ORF">QFC19_002692</name>
</gene>
<dbReference type="Proteomes" id="UP001241377">
    <property type="component" value="Unassembled WGS sequence"/>
</dbReference>
<sequence>MFKYFPPEQLDRPLTAPLSCFDRKKRMEDASLARTNFELFDRGQLRELTGLPNLFTQAITNAPNLRKKVVEPFESIDRSILQPLSDSLKLLQVEKKIFPQKVPTGAPSSKNLLLVLLHDLLFSKDAKIQASDKWPPKVAVMRHATRLKAELVKLQIKKGLTNKESFEMEGGNIAAMIPRYVRSNSNVIQQDTLIEHLTSGPKPFKMIETPTYPPPPNTFFRDPHLDELLVFPPSTKFDQNPDYANGGIILQDKASCFPAKVLMHDWDGTGEEEIIDGTAAPGNKTSFISALMGNEGKVYAFERSHQRFKTLEKMLGRASCKNVAAKRADFLETKPADFAKVTRILLDPSCSGSGIVNRLDYLLEDAEPEDDDVKAERLDKLASFQLQMIRHAMKFPAATRIVYSTCSVHKEEDEEVVMHALECPEARDHGWELAPRSEVLPSWDRRGLPDHLHGDQVLADGVIRCIPGEDHTNGFFVSCFIKRDSRSASHQKRKRPTEGSAENADLLSDTEEVGAVDDQVMGTATSSKKQKKNKRKKKKNKASSVTAADT</sequence>
<accession>A0ACC2W859</accession>
<evidence type="ECO:0000313" key="2">
    <source>
        <dbReference type="Proteomes" id="UP001241377"/>
    </source>
</evidence>
<keyword evidence="2" id="KW-1185">Reference proteome</keyword>
<proteinExistence type="predicted"/>
<reference evidence="1" key="1">
    <citation type="submission" date="2023-04" db="EMBL/GenBank/DDBJ databases">
        <title>Draft Genome sequencing of Naganishia species isolated from polar environments using Oxford Nanopore Technology.</title>
        <authorList>
            <person name="Leo P."/>
            <person name="Venkateswaran K."/>
        </authorList>
    </citation>
    <scope>NUCLEOTIDE SEQUENCE</scope>
    <source>
        <strain evidence="1">MNA-CCFEE 5261</strain>
    </source>
</reference>